<keyword evidence="2" id="KW-0472">Membrane</keyword>
<name>A0A6N7PTC7_9BACT</name>
<evidence type="ECO:0000259" key="3">
    <source>
        <dbReference type="Pfam" id="PF04116"/>
    </source>
</evidence>
<accession>A0A6N7PTC7</accession>
<dbReference type="GO" id="GO:0016491">
    <property type="term" value="F:oxidoreductase activity"/>
    <property type="evidence" value="ECO:0007669"/>
    <property type="project" value="InterPro"/>
</dbReference>
<dbReference type="InterPro" id="IPR006694">
    <property type="entry name" value="Fatty_acid_hydroxylase"/>
</dbReference>
<sequence length="248" mass="28164">MPPPHVLAFRGQDRAERRPGTRASGWAHFVFTSLASLAAVTFALSRVERVRLLEALVVPATFLFANLVEYLVHRGPMHRRKKLLAILYERHTLRHHRYFTHEAMACDTAADFSIVLFPPVMLLVVLGGVALPVALLLFAVATPNTGWLFVATAMSYFLTYEWLHFAYHLPEGSRVTRSPLVRALRKRHTLHHDLGRMAHENFNITFPLCDWLFGTLGRPKIDDRGGRREARVARDDDARPSTRGDTHA</sequence>
<feature type="transmembrane region" description="Helical" evidence="2">
    <location>
        <begin position="120"/>
        <end position="141"/>
    </location>
</feature>
<dbReference type="AlphaFoldDB" id="A0A6N7PTC7"/>
<dbReference type="OrthoDB" id="5965958at2"/>
<keyword evidence="2" id="KW-0812">Transmembrane</keyword>
<feature type="domain" description="Fatty acid hydroxylase" evidence="3">
    <location>
        <begin position="60"/>
        <end position="215"/>
    </location>
</feature>
<keyword evidence="2" id="KW-1133">Transmembrane helix</keyword>
<feature type="transmembrane region" description="Helical" evidence="2">
    <location>
        <begin position="50"/>
        <end position="72"/>
    </location>
</feature>
<protein>
    <submittedName>
        <fullName evidence="4">Fatty acid hydroxylase family protein</fullName>
    </submittedName>
</protein>
<keyword evidence="5" id="KW-1185">Reference proteome</keyword>
<dbReference type="GO" id="GO:0005506">
    <property type="term" value="F:iron ion binding"/>
    <property type="evidence" value="ECO:0007669"/>
    <property type="project" value="InterPro"/>
</dbReference>
<evidence type="ECO:0000256" key="1">
    <source>
        <dbReference type="SAM" id="MobiDB-lite"/>
    </source>
</evidence>
<dbReference type="Pfam" id="PF04116">
    <property type="entry name" value="FA_hydroxylase"/>
    <property type="match status" value="1"/>
</dbReference>
<dbReference type="Proteomes" id="UP000440224">
    <property type="component" value="Unassembled WGS sequence"/>
</dbReference>
<organism evidence="4 5">
    <name type="scientific">Polyangium spumosum</name>
    <dbReference type="NCBI Taxonomy" id="889282"/>
    <lineage>
        <taxon>Bacteria</taxon>
        <taxon>Pseudomonadati</taxon>
        <taxon>Myxococcota</taxon>
        <taxon>Polyangia</taxon>
        <taxon>Polyangiales</taxon>
        <taxon>Polyangiaceae</taxon>
        <taxon>Polyangium</taxon>
    </lineage>
</organism>
<dbReference type="EMBL" id="WJIE01000007">
    <property type="protein sequence ID" value="MRG95243.1"/>
    <property type="molecule type" value="Genomic_DNA"/>
</dbReference>
<gene>
    <name evidence="4" type="ORF">GF068_25480</name>
</gene>
<feature type="transmembrane region" description="Helical" evidence="2">
    <location>
        <begin position="147"/>
        <end position="167"/>
    </location>
</feature>
<evidence type="ECO:0000313" key="5">
    <source>
        <dbReference type="Proteomes" id="UP000440224"/>
    </source>
</evidence>
<evidence type="ECO:0000256" key="2">
    <source>
        <dbReference type="SAM" id="Phobius"/>
    </source>
</evidence>
<proteinExistence type="predicted"/>
<evidence type="ECO:0000313" key="4">
    <source>
        <dbReference type="EMBL" id="MRG95243.1"/>
    </source>
</evidence>
<feature type="transmembrane region" description="Helical" evidence="2">
    <location>
        <begin position="26"/>
        <end position="44"/>
    </location>
</feature>
<dbReference type="RefSeq" id="WP_153822055.1">
    <property type="nucleotide sequence ID" value="NZ_WJIE01000007.1"/>
</dbReference>
<comment type="caution">
    <text evidence="4">The sequence shown here is derived from an EMBL/GenBank/DDBJ whole genome shotgun (WGS) entry which is preliminary data.</text>
</comment>
<feature type="region of interest" description="Disordered" evidence="1">
    <location>
        <begin position="222"/>
        <end position="248"/>
    </location>
</feature>
<reference evidence="4 5" key="1">
    <citation type="submission" date="2019-10" db="EMBL/GenBank/DDBJ databases">
        <title>A soil myxobacterium in the family Polyangiaceae.</title>
        <authorList>
            <person name="Li Y."/>
            <person name="Wang J."/>
        </authorList>
    </citation>
    <scope>NUCLEOTIDE SEQUENCE [LARGE SCALE GENOMIC DNA]</scope>
    <source>
        <strain evidence="4 5">DSM 14734</strain>
    </source>
</reference>
<dbReference type="GO" id="GO:0008610">
    <property type="term" value="P:lipid biosynthetic process"/>
    <property type="evidence" value="ECO:0007669"/>
    <property type="project" value="InterPro"/>
</dbReference>